<accession>A0A286UVC0</accession>
<sequence>MGVDPKVLVDVVGCSTGGCWAVGRNNPVRGALVGSGGGGGAGAVGGGGNEATGTTGAVEAPCERDYEGGFALELMLKDMKLASEAARRTGTPLPIGGAAERLYEKVLREREDYRRKDFSVVYKYLEEKEGSFSVDGDE</sequence>
<dbReference type="GO" id="GO:0006574">
    <property type="term" value="P:L-valine catabolic process"/>
    <property type="evidence" value="ECO:0007669"/>
    <property type="project" value="TreeGrafter"/>
</dbReference>
<evidence type="ECO:0000256" key="1">
    <source>
        <dbReference type="ARBA" id="ARBA00023002"/>
    </source>
</evidence>
<organism evidence="4 5">
    <name type="scientific">Pyrrhoderma noxium</name>
    <dbReference type="NCBI Taxonomy" id="2282107"/>
    <lineage>
        <taxon>Eukaryota</taxon>
        <taxon>Fungi</taxon>
        <taxon>Dikarya</taxon>
        <taxon>Basidiomycota</taxon>
        <taxon>Agaricomycotina</taxon>
        <taxon>Agaricomycetes</taxon>
        <taxon>Hymenochaetales</taxon>
        <taxon>Hymenochaetaceae</taxon>
        <taxon>Pyrrhoderma</taxon>
    </lineage>
</organism>
<keyword evidence="2" id="KW-0520">NAD</keyword>
<dbReference type="PANTHER" id="PTHR22981">
    <property type="entry name" value="3-HYDROXYISOBUTYRATE DEHYDROGENASE-RELATED"/>
    <property type="match status" value="1"/>
</dbReference>
<dbReference type="EMBL" id="NBII01000001">
    <property type="protein sequence ID" value="PAV23539.1"/>
    <property type="molecule type" value="Genomic_DNA"/>
</dbReference>
<name>A0A286UVC0_9AGAM</name>
<evidence type="ECO:0000259" key="3">
    <source>
        <dbReference type="Pfam" id="PF14833"/>
    </source>
</evidence>
<dbReference type="AlphaFoldDB" id="A0A286UVC0"/>
<gene>
    <name evidence="4" type="ORF">PNOK_0060700</name>
</gene>
<reference evidence="4 5" key="1">
    <citation type="journal article" date="2017" name="Mol. Ecol.">
        <title>Comparative and population genomic landscape of Phellinus noxius: A hypervariable fungus causing root rot in trees.</title>
        <authorList>
            <person name="Chung C.L."/>
            <person name="Lee T.J."/>
            <person name="Akiba M."/>
            <person name="Lee H.H."/>
            <person name="Kuo T.H."/>
            <person name="Liu D."/>
            <person name="Ke H.M."/>
            <person name="Yokoi T."/>
            <person name="Roa M.B."/>
            <person name="Lu M.J."/>
            <person name="Chang Y.Y."/>
            <person name="Ann P.J."/>
            <person name="Tsai J.N."/>
            <person name="Chen C.Y."/>
            <person name="Tzean S.S."/>
            <person name="Ota Y."/>
            <person name="Hattori T."/>
            <person name="Sahashi N."/>
            <person name="Liou R.F."/>
            <person name="Kikuchi T."/>
            <person name="Tsai I.J."/>
        </authorList>
    </citation>
    <scope>NUCLEOTIDE SEQUENCE [LARGE SCALE GENOMIC DNA]</scope>
    <source>
        <strain evidence="4 5">FFPRI411160</strain>
    </source>
</reference>
<dbReference type="InterPro" id="IPR013328">
    <property type="entry name" value="6PGD_dom2"/>
</dbReference>
<dbReference type="STRING" id="2282107.A0A286UVC0"/>
<protein>
    <submittedName>
        <fullName evidence="4">3-hydroxyisobutyrate dehydrogenase</fullName>
    </submittedName>
</protein>
<feature type="domain" description="3-hydroxyisobutyrate dehydrogenase-like NAD-binding" evidence="3">
    <location>
        <begin position="58"/>
        <end position="125"/>
    </location>
</feature>
<dbReference type="GO" id="GO:0051287">
    <property type="term" value="F:NAD binding"/>
    <property type="evidence" value="ECO:0007669"/>
    <property type="project" value="InterPro"/>
</dbReference>
<dbReference type="Pfam" id="PF14833">
    <property type="entry name" value="NAD_binding_11"/>
    <property type="match status" value="1"/>
</dbReference>
<proteinExistence type="predicted"/>
<keyword evidence="5" id="KW-1185">Reference proteome</keyword>
<dbReference type="GO" id="GO:0008442">
    <property type="term" value="F:3-hydroxyisobutyrate dehydrogenase activity"/>
    <property type="evidence" value="ECO:0007669"/>
    <property type="project" value="TreeGrafter"/>
</dbReference>
<dbReference type="Gene3D" id="1.10.1040.10">
    <property type="entry name" value="N-(1-d-carboxylethyl)-l-norvaline Dehydrogenase, domain 2"/>
    <property type="match status" value="1"/>
</dbReference>
<dbReference type="OrthoDB" id="435038at2759"/>
<dbReference type="GO" id="GO:0005739">
    <property type="term" value="C:mitochondrion"/>
    <property type="evidence" value="ECO:0007669"/>
    <property type="project" value="TreeGrafter"/>
</dbReference>
<evidence type="ECO:0000313" key="5">
    <source>
        <dbReference type="Proteomes" id="UP000217199"/>
    </source>
</evidence>
<dbReference type="InterPro" id="IPR008927">
    <property type="entry name" value="6-PGluconate_DH-like_C_sf"/>
</dbReference>
<dbReference type="SUPFAM" id="SSF48179">
    <property type="entry name" value="6-phosphogluconate dehydrogenase C-terminal domain-like"/>
    <property type="match status" value="1"/>
</dbReference>
<evidence type="ECO:0000313" key="4">
    <source>
        <dbReference type="EMBL" id="PAV23539.1"/>
    </source>
</evidence>
<dbReference type="InParanoid" id="A0A286UVC0"/>
<dbReference type="Proteomes" id="UP000217199">
    <property type="component" value="Unassembled WGS sequence"/>
</dbReference>
<dbReference type="InterPro" id="IPR029154">
    <property type="entry name" value="HIBADH-like_NADP-bd"/>
</dbReference>
<dbReference type="PANTHER" id="PTHR22981:SF7">
    <property type="entry name" value="3-HYDROXYISOBUTYRATE DEHYDROGENASE, MITOCHONDRIAL"/>
    <property type="match status" value="1"/>
</dbReference>
<keyword evidence="1" id="KW-0560">Oxidoreductase</keyword>
<comment type="caution">
    <text evidence="4">The sequence shown here is derived from an EMBL/GenBank/DDBJ whole genome shotgun (WGS) entry which is preliminary data.</text>
</comment>
<evidence type="ECO:0000256" key="2">
    <source>
        <dbReference type="ARBA" id="ARBA00023027"/>
    </source>
</evidence>